<feature type="signal peptide" evidence="2">
    <location>
        <begin position="1"/>
        <end position="18"/>
    </location>
</feature>
<gene>
    <name evidence="3" type="ORF">O181_092667</name>
</gene>
<evidence type="ECO:0000256" key="1">
    <source>
        <dbReference type="SAM" id="MobiDB-lite"/>
    </source>
</evidence>
<comment type="caution">
    <text evidence="3">The sequence shown here is derived from an EMBL/GenBank/DDBJ whole genome shotgun (WGS) entry which is preliminary data.</text>
</comment>
<feature type="chain" id="PRO_5040364308" evidence="2">
    <location>
        <begin position="19"/>
        <end position="190"/>
    </location>
</feature>
<feature type="compositionally biased region" description="Low complexity" evidence="1">
    <location>
        <begin position="86"/>
        <end position="96"/>
    </location>
</feature>
<dbReference type="EMBL" id="AVOT02059255">
    <property type="protein sequence ID" value="MBW0552952.1"/>
    <property type="molecule type" value="Genomic_DNA"/>
</dbReference>
<keyword evidence="4" id="KW-1185">Reference proteome</keyword>
<feature type="compositionally biased region" description="Acidic residues" evidence="1">
    <location>
        <begin position="108"/>
        <end position="118"/>
    </location>
</feature>
<evidence type="ECO:0000256" key="2">
    <source>
        <dbReference type="SAM" id="SignalP"/>
    </source>
</evidence>
<proteinExistence type="predicted"/>
<name>A0A9Q3P9T3_9BASI</name>
<sequence length="190" mass="20982">MVAISLLTLLFPSERLQQWTWTFQDSPPAIDTRSQRHQALLTPTEKAPLDCTTSVHQLNENLARGPPVEGEAPSRRGGVKSRRSRSLSGLLGGQSSIYQGTRSRLGEAEDEEGKESVEEEEYEEAEVAAALAGAPEASEPENLAHYNETLVSQAEPNFLKMMEKMTQFMEQITKAVTPRDNSKAPAFKIP</sequence>
<reference evidence="3" key="1">
    <citation type="submission" date="2021-03" db="EMBL/GenBank/DDBJ databases">
        <title>Draft genome sequence of rust myrtle Austropuccinia psidii MF-1, a brazilian biotype.</title>
        <authorList>
            <person name="Quecine M.C."/>
            <person name="Pachon D.M.R."/>
            <person name="Bonatelli M.L."/>
            <person name="Correr F.H."/>
            <person name="Franceschini L.M."/>
            <person name="Leite T.F."/>
            <person name="Margarido G.R.A."/>
            <person name="Almeida C.A."/>
            <person name="Ferrarezi J.A."/>
            <person name="Labate C.A."/>
        </authorList>
    </citation>
    <scope>NUCLEOTIDE SEQUENCE</scope>
    <source>
        <strain evidence="3">MF-1</strain>
    </source>
</reference>
<keyword evidence="2" id="KW-0732">Signal</keyword>
<feature type="region of interest" description="Disordered" evidence="1">
    <location>
        <begin position="61"/>
        <end position="118"/>
    </location>
</feature>
<organism evidence="3 4">
    <name type="scientific">Austropuccinia psidii MF-1</name>
    <dbReference type="NCBI Taxonomy" id="1389203"/>
    <lineage>
        <taxon>Eukaryota</taxon>
        <taxon>Fungi</taxon>
        <taxon>Dikarya</taxon>
        <taxon>Basidiomycota</taxon>
        <taxon>Pucciniomycotina</taxon>
        <taxon>Pucciniomycetes</taxon>
        <taxon>Pucciniales</taxon>
        <taxon>Sphaerophragmiaceae</taxon>
        <taxon>Austropuccinia</taxon>
    </lineage>
</organism>
<protein>
    <submittedName>
        <fullName evidence="3">Uncharacterized protein</fullName>
    </submittedName>
</protein>
<dbReference type="AlphaFoldDB" id="A0A9Q3P9T3"/>
<accession>A0A9Q3P9T3</accession>
<dbReference type="Proteomes" id="UP000765509">
    <property type="component" value="Unassembled WGS sequence"/>
</dbReference>
<evidence type="ECO:0000313" key="4">
    <source>
        <dbReference type="Proteomes" id="UP000765509"/>
    </source>
</evidence>
<evidence type="ECO:0000313" key="3">
    <source>
        <dbReference type="EMBL" id="MBW0552952.1"/>
    </source>
</evidence>